<evidence type="ECO:0000313" key="3">
    <source>
        <dbReference type="Proteomes" id="UP001054857"/>
    </source>
</evidence>
<sequence>MAAAAVSSVEEVLKARDTARRIKETYDGTLGVPGELKSLGHLLAHDKEAIFTGLESLPQYAKSKVLPPPPPPDVTPVQHRHRRHHHHPEASLGASVFSSAHGLAALAEGSPAARTPENGTPHSSRPASPPLRPLPPMPAAEASNDKELLSTATATALMDIRQWGSYGGLAQHVTGRRSPHHHRHRSPHHQPSHQQQQQPLRTSQDLGSPHPSPPQSPPPPLPYPGRAGEVAALRGRGSPMSSSSPSPCDPMRTSQEGQEGVRGGRSRPRQQPAWTADGALRDTSAGGGAGPGAGAPAQQQSEQPWQMRSPASSHPGWSTPTRGDCSGGGGGGGVSGGGTSGGASAAGGGGRGFSSAMTMSLDSWTCGYASRSGSESGSGSAYSGSACSSDAEAEGGCKQHPHQHRSSRHSQPHQHQQQRRPKAPPPGSIMSPQDWARVGAPQDSVDESKFVARSYSVQVDWEPHTLTAKRVARPDIFHITPEEAHRRQMEADEATLALQARRRAERQAAEHAAEQERQARIAQRTPRYNGFGVLHGDLPSAAARPRYLDWHPAGVGGLQPLQQKEMQQQQLQQQMLLRGSVNGRGTTMAGGGGGGGEGGYVGPGAPRCASAHRCRSDASGGAAPAGMYAGSNSGGGHVMMRSAPASARVLNPKPHPEMPTTTTALPDGFIYEDLSDDPANPTADGSAPPPVYAVPRPHSALPTYSSPYPHVPNTSTNPATATITTAPTVSSFLAPPSRPAGVSDAHYAQILRQQRKWLNAPAQPPRPISAAPQPTPPSKFYVRPQSSRPVPEGTAAPVPSRLAAAAQVAVQRPNSALRTVITERCVSMNQRNAVLGGGGGGGGSRPGSGQSRKEGGGGGGSRAGTGTGARPISPGAATHAAAAAGGSAAAGGAAGRGVRRPSGDAAEAWGRPRSTAGGCGSSGPRSRPGSAAQQHQQPQPQPQREAVVFGETVPPEAWSAGGGEGERYPPRKFAMHSDMVGVMLEGYANREAAGGRGARG</sequence>
<feature type="compositionally biased region" description="Low complexity" evidence="1">
    <location>
        <begin position="922"/>
        <end position="938"/>
    </location>
</feature>
<feature type="region of interest" description="Disordered" evidence="1">
    <location>
        <begin position="832"/>
        <end position="971"/>
    </location>
</feature>
<proteinExistence type="predicted"/>
<feature type="compositionally biased region" description="Pro residues" evidence="1">
    <location>
        <begin position="210"/>
        <end position="223"/>
    </location>
</feature>
<accession>A0AAD3DUA4</accession>
<feature type="region of interest" description="Disordered" evidence="1">
    <location>
        <begin position="761"/>
        <end position="798"/>
    </location>
</feature>
<feature type="compositionally biased region" description="Gly residues" evidence="1">
    <location>
        <begin position="325"/>
        <end position="352"/>
    </location>
</feature>
<comment type="caution">
    <text evidence="2">The sequence shown here is derived from an EMBL/GenBank/DDBJ whole genome shotgun (WGS) entry which is preliminary data.</text>
</comment>
<organism evidence="2 3">
    <name type="scientific">Astrephomene gubernaculifera</name>
    <dbReference type="NCBI Taxonomy" id="47775"/>
    <lineage>
        <taxon>Eukaryota</taxon>
        <taxon>Viridiplantae</taxon>
        <taxon>Chlorophyta</taxon>
        <taxon>core chlorophytes</taxon>
        <taxon>Chlorophyceae</taxon>
        <taxon>CS clade</taxon>
        <taxon>Chlamydomonadales</taxon>
        <taxon>Astrephomenaceae</taxon>
        <taxon>Astrephomene</taxon>
    </lineage>
</organism>
<feature type="compositionally biased region" description="Low complexity" evidence="1">
    <location>
        <begin position="369"/>
        <end position="390"/>
    </location>
</feature>
<feature type="region of interest" description="Disordered" evidence="1">
    <location>
        <begin position="502"/>
        <end position="524"/>
    </location>
</feature>
<evidence type="ECO:0000256" key="1">
    <source>
        <dbReference type="SAM" id="MobiDB-lite"/>
    </source>
</evidence>
<feature type="compositionally biased region" description="Gly residues" evidence="1">
    <location>
        <begin position="835"/>
        <end position="846"/>
    </location>
</feature>
<feature type="compositionally biased region" description="Basic residues" evidence="1">
    <location>
        <begin position="78"/>
        <end position="87"/>
    </location>
</feature>
<feature type="compositionally biased region" description="Gly residues" evidence="1">
    <location>
        <begin position="856"/>
        <end position="867"/>
    </location>
</feature>
<feature type="compositionally biased region" description="Low complexity" evidence="1">
    <location>
        <begin position="875"/>
        <end position="887"/>
    </location>
</feature>
<protein>
    <submittedName>
        <fullName evidence="2">Uncharacterized protein</fullName>
    </submittedName>
</protein>
<feature type="compositionally biased region" description="Polar residues" evidence="1">
    <location>
        <begin position="298"/>
        <end position="321"/>
    </location>
</feature>
<evidence type="ECO:0000313" key="2">
    <source>
        <dbReference type="EMBL" id="GFR48269.1"/>
    </source>
</evidence>
<feature type="compositionally biased region" description="Pro residues" evidence="1">
    <location>
        <begin position="127"/>
        <end position="138"/>
    </location>
</feature>
<feature type="compositionally biased region" description="Basic residues" evidence="1">
    <location>
        <begin position="399"/>
        <end position="422"/>
    </location>
</feature>
<name>A0AAD3DUA4_9CHLO</name>
<gene>
    <name evidence="2" type="ORF">Agub_g10134</name>
</gene>
<feature type="region of interest" description="Disordered" evidence="1">
    <location>
        <begin position="108"/>
        <end position="144"/>
    </location>
</feature>
<keyword evidence="3" id="KW-1185">Reference proteome</keyword>
<dbReference type="Proteomes" id="UP001054857">
    <property type="component" value="Unassembled WGS sequence"/>
</dbReference>
<dbReference type="AlphaFoldDB" id="A0AAD3DUA4"/>
<feature type="region of interest" description="Disordered" evidence="1">
    <location>
        <begin position="170"/>
        <end position="442"/>
    </location>
</feature>
<feature type="compositionally biased region" description="Pro residues" evidence="1">
    <location>
        <begin position="762"/>
        <end position="777"/>
    </location>
</feature>
<feature type="compositionally biased region" description="Basic residues" evidence="1">
    <location>
        <begin position="174"/>
        <end position="191"/>
    </location>
</feature>
<feature type="compositionally biased region" description="Basic and acidic residues" evidence="1">
    <location>
        <begin position="505"/>
        <end position="519"/>
    </location>
</feature>
<feature type="region of interest" description="Disordered" evidence="1">
    <location>
        <begin position="61"/>
        <end position="88"/>
    </location>
</feature>
<dbReference type="EMBL" id="BMAR01000022">
    <property type="protein sequence ID" value="GFR48269.1"/>
    <property type="molecule type" value="Genomic_DNA"/>
</dbReference>
<feature type="region of interest" description="Disordered" evidence="1">
    <location>
        <begin position="648"/>
        <end position="690"/>
    </location>
</feature>
<reference evidence="2 3" key="1">
    <citation type="journal article" date="2021" name="Sci. Rep.">
        <title>Genome sequencing of the multicellular alga Astrephomene provides insights into convergent evolution of germ-soma differentiation.</title>
        <authorList>
            <person name="Yamashita S."/>
            <person name="Yamamoto K."/>
            <person name="Matsuzaki R."/>
            <person name="Suzuki S."/>
            <person name="Yamaguchi H."/>
            <person name="Hirooka S."/>
            <person name="Minakuchi Y."/>
            <person name="Miyagishima S."/>
            <person name="Kawachi M."/>
            <person name="Toyoda A."/>
            <person name="Nozaki H."/>
        </authorList>
    </citation>
    <scope>NUCLEOTIDE SEQUENCE [LARGE SCALE GENOMIC DNA]</scope>
    <source>
        <strain evidence="2 3">NIES-4017</strain>
    </source>
</reference>